<keyword evidence="9" id="KW-1185">Reference proteome</keyword>
<dbReference type="InterPro" id="IPR015943">
    <property type="entry name" value="WD40/YVTN_repeat-like_dom_sf"/>
</dbReference>
<dbReference type="Proteomes" id="UP001243717">
    <property type="component" value="Unassembled WGS sequence"/>
</dbReference>
<keyword evidence="6 7" id="KW-0472">Membrane</keyword>
<dbReference type="NCBIfam" id="NF037982">
    <property type="entry name" value="Nramp_1"/>
    <property type="match status" value="1"/>
</dbReference>
<evidence type="ECO:0000256" key="4">
    <source>
        <dbReference type="ARBA" id="ARBA00022847"/>
    </source>
</evidence>
<feature type="transmembrane region" description="Helical" evidence="7">
    <location>
        <begin position="161"/>
        <end position="180"/>
    </location>
</feature>
<evidence type="ECO:0000313" key="8">
    <source>
        <dbReference type="EMBL" id="MDQ8193682.1"/>
    </source>
</evidence>
<feature type="transmembrane region" description="Helical" evidence="7">
    <location>
        <begin position="241"/>
        <end position="263"/>
    </location>
</feature>
<keyword evidence="3 7" id="KW-0812">Transmembrane</keyword>
<dbReference type="RefSeq" id="WP_308984165.1">
    <property type="nucleotide sequence ID" value="NZ_JARXIC010000005.1"/>
</dbReference>
<name>A0ABU1AFS8_9BACT</name>
<comment type="caution">
    <text evidence="8">The sequence shown here is derived from an EMBL/GenBank/DDBJ whole genome shotgun (WGS) entry which is preliminary data.</text>
</comment>
<feature type="transmembrane region" description="Helical" evidence="7">
    <location>
        <begin position="200"/>
        <end position="220"/>
    </location>
</feature>
<proteinExistence type="predicted"/>
<dbReference type="PANTHER" id="PTHR11706">
    <property type="entry name" value="SOLUTE CARRIER PROTEIN FAMILY 11 MEMBER"/>
    <property type="match status" value="1"/>
</dbReference>
<reference evidence="8 9" key="1">
    <citation type="submission" date="2023-04" db="EMBL/GenBank/DDBJ databases">
        <title>A novel bacteria isolated from coastal sediment.</title>
        <authorList>
            <person name="Liu X.-J."/>
            <person name="Du Z.-J."/>
        </authorList>
    </citation>
    <scope>NUCLEOTIDE SEQUENCE [LARGE SCALE GENOMIC DNA]</scope>
    <source>
        <strain evidence="8 9">SDUM461004</strain>
    </source>
</reference>
<feature type="transmembrane region" description="Helical" evidence="7">
    <location>
        <begin position="332"/>
        <end position="354"/>
    </location>
</feature>
<comment type="subcellular location">
    <subcellularLocation>
        <location evidence="1">Membrane</location>
        <topology evidence="1">Multi-pass membrane protein</topology>
    </subcellularLocation>
</comment>
<dbReference type="InterPro" id="IPR001046">
    <property type="entry name" value="NRAMP_fam"/>
</dbReference>
<feature type="transmembrane region" description="Helical" evidence="7">
    <location>
        <begin position="130"/>
        <end position="149"/>
    </location>
</feature>
<evidence type="ECO:0000256" key="6">
    <source>
        <dbReference type="ARBA" id="ARBA00023136"/>
    </source>
</evidence>
<dbReference type="Gene3D" id="2.130.10.10">
    <property type="entry name" value="YVTN repeat-like/Quinoprotein amine dehydrogenase"/>
    <property type="match status" value="2"/>
</dbReference>
<keyword evidence="2" id="KW-0813">Transport</keyword>
<feature type="transmembrane region" description="Helical" evidence="7">
    <location>
        <begin position="390"/>
        <end position="411"/>
    </location>
</feature>
<gene>
    <name evidence="8" type="ORF">QEH59_04565</name>
</gene>
<keyword evidence="4" id="KW-0769">Symport</keyword>
<evidence type="ECO:0000256" key="3">
    <source>
        <dbReference type="ARBA" id="ARBA00022692"/>
    </source>
</evidence>
<feature type="transmembrane region" description="Helical" evidence="7">
    <location>
        <begin position="283"/>
        <end position="311"/>
    </location>
</feature>
<sequence>MNKLFRRFVTLVLSVGPGIFAIGYTLGTGSVTSMSKAGSQFGFQLLWVLALSCVFSGVLMEAAGRYALVTGGTAANGCKRYLPGGKWLSIIMVVGVVIGQWFCLSGLVGLSSSAVYEGLRLFVPSLSESAYWPVLGIAIVILVAMYGLLWHGGYSFFEKILVLFVTLLGVSFLLSMFVVMPSAAEIATGLLPTIPEVPGSMLMIAAFVGTTMAAPTFVVRPLLVKSKGWTEKDMLHQRRDAIVGATLMFILSGSIMACAAGALHSRGFEVNDVLDMVITLEPVAGRFAVAFFLLGTLSAGLSSIFPICMVAPLLVGDYQNGEFDSRSKTFRILCAVACLLGLTVPVLGANPIVAQILTQVAQVFVLPLVIVVFATLVNKQDLMGEHRAGILLNAGLSIAFVFSLIISFIAIKGLGALLSSSVVTDESTALIPPESWMVCVTDQRYTQVGGGERIYSNARPGALLAINAAALPQLEVKHLASIPTSLIGPPTSVAITPNNRYALVTAAMQVDPNNSQKQIPDTRLSVVSLSDEVPTIVQSIELGFQPSGVDINAAGTRALVANRADGTVSLIEIMDSPEPVHLLGTFSVASPESSVSHVVFSPNGQRALITLNKADAVLYVSVENDEVNVLQRIEGRDGPYAADFSPEGGLAVIGNVDDGTVTVLKVEVDHVEAYDTIPIGILAEGVDISPDGRWLAVNCLDNSNQSPENPAYRSSGMVMLLERQGSTFVACDLIRVGGIPQAAVFTPDSRYLGVASNTEQDIRFYEISKHRLRDTRINVACPGGPAAMRIANHF</sequence>
<dbReference type="InterPro" id="IPR011048">
    <property type="entry name" value="Haem_d1_sf"/>
</dbReference>
<dbReference type="PANTHER" id="PTHR11706:SF33">
    <property type="entry name" value="NATURAL RESISTANCE-ASSOCIATED MACROPHAGE PROTEIN 2"/>
    <property type="match status" value="1"/>
</dbReference>
<evidence type="ECO:0000256" key="1">
    <source>
        <dbReference type="ARBA" id="ARBA00004141"/>
    </source>
</evidence>
<evidence type="ECO:0000256" key="7">
    <source>
        <dbReference type="SAM" id="Phobius"/>
    </source>
</evidence>
<evidence type="ECO:0000313" key="9">
    <source>
        <dbReference type="Proteomes" id="UP001243717"/>
    </source>
</evidence>
<evidence type="ECO:0000256" key="2">
    <source>
        <dbReference type="ARBA" id="ARBA00022448"/>
    </source>
</evidence>
<organism evidence="8 9">
    <name type="scientific">Thalassobacterium sedimentorum</name>
    <dbReference type="NCBI Taxonomy" id="3041258"/>
    <lineage>
        <taxon>Bacteria</taxon>
        <taxon>Pseudomonadati</taxon>
        <taxon>Verrucomicrobiota</taxon>
        <taxon>Opitutia</taxon>
        <taxon>Puniceicoccales</taxon>
        <taxon>Coraliomargaritaceae</taxon>
        <taxon>Thalassobacterium</taxon>
    </lineage>
</organism>
<dbReference type="Pfam" id="PF01566">
    <property type="entry name" value="Nramp"/>
    <property type="match status" value="1"/>
</dbReference>
<dbReference type="SUPFAM" id="SSF51004">
    <property type="entry name" value="C-terminal (heme d1) domain of cytochrome cd1-nitrite reductase"/>
    <property type="match status" value="1"/>
</dbReference>
<accession>A0ABU1AFS8</accession>
<keyword evidence="5 7" id="KW-1133">Transmembrane helix</keyword>
<feature type="transmembrane region" description="Helical" evidence="7">
    <location>
        <begin position="45"/>
        <end position="68"/>
    </location>
</feature>
<evidence type="ECO:0000256" key="5">
    <source>
        <dbReference type="ARBA" id="ARBA00022989"/>
    </source>
</evidence>
<dbReference type="EMBL" id="JARXIC010000005">
    <property type="protein sequence ID" value="MDQ8193682.1"/>
    <property type="molecule type" value="Genomic_DNA"/>
</dbReference>
<protein>
    <submittedName>
        <fullName evidence="8">Nramp family divalent metal transporter</fullName>
    </submittedName>
</protein>
<feature type="transmembrane region" description="Helical" evidence="7">
    <location>
        <begin position="360"/>
        <end position="378"/>
    </location>
</feature>
<feature type="transmembrane region" description="Helical" evidence="7">
    <location>
        <begin position="88"/>
        <end position="110"/>
    </location>
</feature>